<dbReference type="GO" id="GO:0000118">
    <property type="term" value="C:histone deacetylase complex"/>
    <property type="evidence" value="ECO:0007669"/>
    <property type="project" value="TreeGrafter"/>
</dbReference>
<dbReference type="InterPro" id="IPR023801">
    <property type="entry name" value="His_deacetylse_dom"/>
</dbReference>
<reference evidence="5" key="1">
    <citation type="submission" date="2024-02" db="UniProtKB">
        <authorList>
            <consortium name="WormBaseParasite"/>
        </authorList>
    </citation>
    <scope>IDENTIFICATION</scope>
</reference>
<dbReference type="PANTHER" id="PTHR10625">
    <property type="entry name" value="HISTONE DEACETYLASE HDAC1-RELATED"/>
    <property type="match status" value="1"/>
</dbReference>
<keyword evidence="4" id="KW-1185">Reference proteome</keyword>
<dbReference type="InterPro" id="IPR023696">
    <property type="entry name" value="Ureohydrolase_dom_sf"/>
</dbReference>
<dbReference type="PANTHER" id="PTHR10625:SF45">
    <property type="entry name" value="HISTONE DEACETYLASE DOMAIN-CONTAINING PROTEIN"/>
    <property type="match status" value="1"/>
</dbReference>
<dbReference type="SUPFAM" id="SSF52768">
    <property type="entry name" value="Arginase/deacetylase"/>
    <property type="match status" value="1"/>
</dbReference>
<evidence type="ECO:0000256" key="2">
    <source>
        <dbReference type="SAM" id="Coils"/>
    </source>
</evidence>
<evidence type="ECO:0000259" key="3">
    <source>
        <dbReference type="Pfam" id="PF00850"/>
    </source>
</evidence>
<protein>
    <recommendedName>
        <fullName evidence="3">Histone deacetylase domain-containing protein</fullName>
    </recommendedName>
</protein>
<evidence type="ECO:0000313" key="5">
    <source>
        <dbReference type="WBParaSite" id="MBELARI_LOCUS15532"/>
    </source>
</evidence>
<dbReference type="GO" id="GO:0141221">
    <property type="term" value="F:histone deacetylase activity, hydrolytic mechanism"/>
    <property type="evidence" value="ECO:0007669"/>
    <property type="project" value="UniProtKB-EC"/>
</dbReference>
<dbReference type="InterPro" id="IPR000286">
    <property type="entry name" value="HDACs"/>
</dbReference>
<dbReference type="Pfam" id="PF00850">
    <property type="entry name" value="Hist_deacetyl"/>
    <property type="match status" value="1"/>
</dbReference>
<name>A0AAF3ENA4_9BILA</name>
<evidence type="ECO:0000313" key="4">
    <source>
        <dbReference type="Proteomes" id="UP000887575"/>
    </source>
</evidence>
<comment type="catalytic activity">
    <reaction evidence="1">
        <text>N(6)-acetyl-L-lysyl-[histone] + H2O = L-lysyl-[histone] + acetate</text>
        <dbReference type="Rhea" id="RHEA:58196"/>
        <dbReference type="Rhea" id="RHEA-COMP:9845"/>
        <dbReference type="Rhea" id="RHEA-COMP:11338"/>
        <dbReference type="ChEBI" id="CHEBI:15377"/>
        <dbReference type="ChEBI" id="CHEBI:29969"/>
        <dbReference type="ChEBI" id="CHEBI:30089"/>
        <dbReference type="ChEBI" id="CHEBI:61930"/>
        <dbReference type="EC" id="3.5.1.98"/>
    </reaction>
</comment>
<dbReference type="InterPro" id="IPR037138">
    <property type="entry name" value="His_deacetylse_dom_sf"/>
</dbReference>
<keyword evidence="2" id="KW-0175">Coiled coil</keyword>
<dbReference type="Gene3D" id="3.40.800.20">
    <property type="entry name" value="Histone deacetylase domain"/>
    <property type="match status" value="1"/>
</dbReference>
<dbReference type="GO" id="GO:0040029">
    <property type="term" value="P:epigenetic regulation of gene expression"/>
    <property type="evidence" value="ECO:0007669"/>
    <property type="project" value="TreeGrafter"/>
</dbReference>
<sequence>MDGHFCPWNTTHIEVPQRLQVIREAFEKSGVLNDGVDFLEPRMATKDEILSVHTEEYYTTIEKTKGLGVEDAETESGKFEDIFLNGSTFDLSLLSAGCAIDLTRKVVETGKSGFAAIRPPGHHAFKDAACGFCVFNNVVICAKQAQKAGAKKVFILDWDVHAGQGTQECIEEDENIRLLSSHRFENGTFWPNLEQSAVEQKFKHTVNVPLNAVGLGDSEFLAIMYTLVLPILQDFRPDLIIVSCGFDAAFGDPEGLMRISPKGYGCLTRLILSTGIPCALILEGGYFLDSIAADSVEVMRSLKGHQPYLPIEKIHPEFLKTLLRVLRVNSSLYPSFLQQYELIEKLRAKNGLKMPEEDPEFRGERILTYPFPTRNIYKERSEEILKELREALNELTKEREQYKQPEKKLTIVRSDDFDVEIEENEIKISTPIEYHNFFHNTLFSPLCGHAESKESFKDLKNAKTPTRISEILDFLGKLLKFDFLKDFPFVQLCERDI</sequence>
<dbReference type="AlphaFoldDB" id="A0AAF3ENA4"/>
<dbReference type="WBParaSite" id="MBELARI_LOCUS15532">
    <property type="protein sequence ID" value="MBELARI_LOCUS15532"/>
    <property type="gene ID" value="MBELARI_LOCUS15532"/>
</dbReference>
<feature type="coiled-coil region" evidence="2">
    <location>
        <begin position="374"/>
        <end position="405"/>
    </location>
</feature>
<feature type="domain" description="Histone deacetylase" evidence="3">
    <location>
        <begin position="12"/>
        <end position="300"/>
    </location>
</feature>
<accession>A0AAF3ENA4</accession>
<dbReference type="Proteomes" id="UP000887575">
    <property type="component" value="Unassembled WGS sequence"/>
</dbReference>
<dbReference type="PRINTS" id="PR01270">
    <property type="entry name" value="HDASUPER"/>
</dbReference>
<evidence type="ECO:0000256" key="1">
    <source>
        <dbReference type="ARBA" id="ARBA00048287"/>
    </source>
</evidence>
<organism evidence="4 5">
    <name type="scientific">Mesorhabditis belari</name>
    <dbReference type="NCBI Taxonomy" id="2138241"/>
    <lineage>
        <taxon>Eukaryota</taxon>
        <taxon>Metazoa</taxon>
        <taxon>Ecdysozoa</taxon>
        <taxon>Nematoda</taxon>
        <taxon>Chromadorea</taxon>
        <taxon>Rhabditida</taxon>
        <taxon>Rhabditina</taxon>
        <taxon>Rhabditomorpha</taxon>
        <taxon>Rhabditoidea</taxon>
        <taxon>Rhabditidae</taxon>
        <taxon>Mesorhabditinae</taxon>
        <taxon>Mesorhabditis</taxon>
    </lineage>
</organism>
<proteinExistence type="predicted"/>